<dbReference type="PROSITE" id="PS00622">
    <property type="entry name" value="HTH_LUXR_1"/>
    <property type="match status" value="1"/>
</dbReference>
<dbReference type="PANTHER" id="PTHR43214:SF43">
    <property type="entry name" value="TWO-COMPONENT RESPONSE REGULATOR"/>
    <property type="match status" value="1"/>
</dbReference>
<dbReference type="RefSeq" id="WP_014440604.1">
    <property type="nucleotide sequence ID" value="NC_017093.1"/>
</dbReference>
<dbReference type="SUPFAM" id="SSF46894">
    <property type="entry name" value="C-terminal effector domain of the bipartite response regulators"/>
    <property type="match status" value="1"/>
</dbReference>
<dbReference type="PRINTS" id="PR00038">
    <property type="entry name" value="HTHLUXR"/>
</dbReference>
<dbReference type="PROSITE" id="PS50110">
    <property type="entry name" value="RESPONSE_REGULATORY"/>
    <property type="match status" value="1"/>
</dbReference>
<dbReference type="PANTHER" id="PTHR43214">
    <property type="entry name" value="TWO-COMPONENT RESPONSE REGULATOR"/>
    <property type="match status" value="1"/>
</dbReference>
<dbReference type="SMART" id="SM00421">
    <property type="entry name" value="HTH_LUXR"/>
    <property type="match status" value="1"/>
</dbReference>
<keyword evidence="1" id="KW-0238">DNA-binding</keyword>
<gene>
    <name evidence="5" type="ordered locus">AMIS_4840</name>
</gene>
<dbReference type="InterPro" id="IPR001789">
    <property type="entry name" value="Sig_transdc_resp-reg_receiver"/>
</dbReference>
<dbReference type="SUPFAM" id="SSF52172">
    <property type="entry name" value="CheY-like"/>
    <property type="match status" value="1"/>
</dbReference>
<dbReference type="PATRIC" id="fig|512565.3.peg.487"/>
<dbReference type="Pfam" id="PF00196">
    <property type="entry name" value="GerE"/>
    <property type="match status" value="1"/>
</dbReference>
<dbReference type="InterPro" id="IPR016032">
    <property type="entry name" value="Sig_transdc_resp-reg_C-effctor"/>
</dbReference>
<dbReference type="InterPro" id="IPR039420">
    <property type="entry name" value="WalR-like"/>
</dbReference>
<dbReference type="PROSITE" id="PS50043">
    <property type="entry name" value="HTH_LUXR_2"/>
    <property type="match status" value="1"/>
</dbReference>
<dbReference type="KEGG" id="ams:AMIS_4840"/>
<name>I0GY67_ACTM4</name>
<dbReference type="eggNOG" id="COG2197">
    <property type="taxonomic scope" value="Bacteria"/>
</dbReference>
<evidence type="ECO:0000313" key="6">
    <source>
        <dbReference type="Proteomes" id="UP000007882"/>
    </source>
</evidence>
<dbReference type="GO" id="GO:0000160">
    <property type="term" value="P:phosphorelay signal transduction system"/>
    <property type="evidence" value="ECO:0007669"/>
    <property type="project" value="InterPro"/>
</dbReference>
<dbReference type="EMBL" id="AP012319">
    <property type="protein sequence ID" value="BAL85704.1"/>
    <property type="molecule type" value="Genomic_DNA"/>
</dbReference>
<feature type="modified residue" description="4-aspartylphosphate" evidence="2">
    <location>
        <position position="59"/>
    </location>
</feature>
<feature type="domain" description="Response regulatory" evidence="4">
    <location>
        <begin position="6"/>
        <end position="124"/>
    </location>
</feature>
<dbReference type="HOGENOM" id="CLU_000445_90_10_11"/>
<protein>
    <submittedName>
        <fullName evidence="5">Putative two-component system response regulator</fullName>
    </submittedName>
</protein>
<evidence type="ECO:0000259" key="4">
    <source>
        <dbReference type="PROSITE" id="PS50110"/>
    </source>
</evidence>
<sequence length="214" mass="22058">MQNGIRVVVVDGNTTFVRVLEALIPEISGGRATVVATTGEAGKVASVMRAAVPDLVLVDPGLPQPAGRNPVAMVHESAPQARIVAVADDTDLSVAVEALHAGAAGLLRRTADAADLRQPLVAALEGWSVVPPGLLAALVEQARPRPPHPAVTQLDTDDRRLLRLIAGGSSTSEIAGLLHVSERTVKRLTASLLRKLKVASRTEAAALAGSAGLL</sequence>
<accession>I0GY67</accession>
<dbReference type="GO" id="GO:0003677">
    <property type="term" value="F:DNA binding"/>
    <property type="evidence" value="ECO:0007669"/>
    <property type="project" value="UniProtKB-KW"/>
</dbReference>
<feature type="domain" description="HTH luxR-type" evidence="3">
    <location>
        <begin position="154"/>
        <end position="212"/>
    </location>
</feature>
<dbReference type="Pfam" id="PF00072">
    <property type="entry name" value="Response_reg"/>
    <property type="match status" value="1"/>
</dbReference>
<dbReference type="AlphaFoldDB" id="I0GY67"/>
<organism evidence="5 6">
    <name type="scientific">Actinoplanes missouriensis (strain ATCC 14538 / DSM 43046 / CBS 188.64 / JCM 3121 / NBRC 102363 / NCIMB 12654 / NRRL B-3342 / UNCC 431)</name>
    <dbReference type="NCBI Taxonomy" id="512565"/>
    <lineage>
        <taxon>Bacteria</taxon>
        <taxon>Bacillati</taxon>
        <taxon>Actinomycetota</taxon>
        <taxon>Actinomycetes</taxon>
        <taxon>Micromonosporales</taxon>
        <taxon>Micromonosporaceae</taxon>
        <taxon>Actinoplanes</taxon>
    </lineage>
</organism>
<proteinExistence type="predicted"/>
<evidence type="ECO:0000259" key="3">
    <source>
        <dbReference type="PROSITE" id="PS50043"/>
    </source>
</evidence>
<reference evidence="5 6" key="1">
    <citation type="submission" date="2012-02" db="EMBL/GenBank/DDBJ databases">
        <title>Complete genome sequence of Actinoplanes missouriensis 431 (= NBRC 102363).</title>
        <authorList>
            <person name="Ohnishi Y."/>
            <person name="Ishikawa J."/>
            <person name="Sekine M."/>
            <person name="Hosoyama A."/>
            <person name="Harada T."/>
            <person name="Narita H."/>
            <person name="Hata T."/>
            <person name="Konno Y."/>
            <person name="Tutikane K."/>
            <person name="Fujita N."/>
            <person name="Horinouchi S."/>
            <person name="Hayakawa M."/>
        </authorList>
    </citation>
    <scope>NUCLEOTIDE SEQUENCE [LARGE SCALE GENOMIC DNA]</scope>
    <source>
        <strain evidence="6">ATCC 14538 / DSM 43046 / CBS 188.64 / JCM 3121 / NBRC 102363 / NCIMB 12654 / NRRL B-3342 / UNCC 431</strain>
    </source>
</reference>
<dbReference type="GO" id="GO:0006355">
    <property type="term" value="P:regulation of DNA-templated transcription"/>
    <property type="evidence" value="ECO:0007669"/>
    <property type="project" value="InterPro"/>
</dbReference>
<dbReference type="OrthoDB" id="3575486at2"/>
<dbReference type="Proteomes" id="UP000007882">
    <property type="component" value="Chromosome"/>
</dbReference>
<dbReference type="CDD" id="cd06170">
    <property type="entry name" value="LuxR_C_like"/>
    <property type="match status" value="1"/>
</dbReference>
<evidence type="ECO:0000256" key="2">
    <source>
        <dbReference type="PROSITE-ProRule" id="PRU00169"/>
    </source>
</evidence>
<dbReference type="Gene3D" id="3.40.50.2300">
    <property type="match status" value="1"/>
</dbReference>
<dbReference type="InterPro" id="IPR000792">
    <property type="entry name" value="Tscrpt_reg_LuxR_C"/>
</dbReference>
<dbReference type="InterPro" id="IPR011006">
    <property type="entry name" value="CheY-like_superfamily"/>
</dbReference>
<keyword evidence="2" id="KW-0597">Phosphoprotein</keyword>
<dbReference type="STRING" id="512565.AMIS_4840"/>
<keyword evidence="6" id="KW-1185">Reference proteome</keyword>
<evidence type="ECO:0000313" key="5">
    <source>
        <dbReference type="EMBL" id="BAL85704.1"/>
    </source>
</evidence>
<evidence type="ECO:0000256" key="1">
    <source>
        <dbReference type="ARBA" id="ARBA00023125"/>
    </source>
</evidence>